<dbReference type="Proteomes" id="UP001285263">
    <property type="component" value="Unassembled WGS sequence"/>
</dbReference>
<dbReference type="Gene3D" id="1.20.1600.10">
    <property type="entry name" value="Outer membrane efflux proteins (OEP)"/>
    <property type="match status" value="1"/>
</dbReference>
<evidence type="ECO:0000313" key="3">
    <source>
        <dbReference type="EMBL" id="MDY0745995.1"/>
    </source>
</evidence>
<feature type="signal peptide" evidence="2">
    <location>
        <begin position="1"/>
        <end position="20"/>
    </location>
</feature>
<gene>
    <name evidence="3" type="ORF">SNE35_15850</name>
</gene>
<keyword evidence="2" id="KW-0732">Signal</keyword>
<dbReference type="Pfam" id="PF02321">
    <property type="entry name" value="OEP"/>
    <property type="match status" value="2"/>
</dbReference>
<dbReference type="RefSeq" id="WP_320423898.1">
    <property type="nucleotide sequence ID" value="NZ_JAXCLA010000005.1"/>
</dbReference>
<name>A0ABU5DJW1_9BURK</name>
<proteinExistence type="inferred from homology"/>
<feature type="chain" id="PRO_5046158468" evidence="2">
    <location>
        <begin position="21"/>
        <end position="411"/>
    </location>
</feature>
<dbReference type="PANTHER" id="PTHR30203">
    <property type="entry name" value="OUTER MEMBRANE CATION EFFLUX PROTEIN"/>
    <property type="match status" value="1"/>
</dbReference>
<dbReference type="PANTHER" id="PTHR30203:SF24">
    <property type="entry name" value="BLR4935 PROTEIN"/>
    <property type="match status" value="1"/>
</dbReference>
<sequence length="411" mass="43293">MRKHFLWPLGLAVACIGTFASPVSVRAQADGARPPLTLEAAFDRALSRSPALSAAAKEVEAQQAAVRQAGVRPNPSLSATVEDTRPETRTSTLTLDIPLEMGGKRAARLGAAERAVGVASAELDNLRAELRARTIGAFFGVLVAQQGVELAAGSVSLAERAADAVSKRVAAGKVSPVEATRARVDVANARLERDEAAAELQNARVRLATVMGEDAPDFDAVRGETAAPLRPALPELMAQLESSPQLRVGRLEAERRRALIEVERSKAQPDLTLSLGGKRDAAAGRSQAVIGFSIPLPLFDRNQGAILEASRRAAKADDELQAARLSLLAELQEASGRLSLARASLRTLEDAVLPAALEAYEAAGQGFDAGKFGFLEVIDAQRSLLQARSRALNTLAAAFQAAAAIDRITGR</sequence>
<evidence type="ECO:0000313" key="4">
    <source>
        <dbReference type="Proteomes" id="UP001285263"/>
    </source>
</evidence>
<comment type="similarity">
    <text evidence="1">Belongs to the outer membrane factor (OMF) (TC 1.B.17) family.</text>
</comment>
<evidence type="ECO:0000256" key="1">
    <source>
        <dbReference type="ARBA" id="ARBA00007613"/>
    </source>
</evidence>
<reference evidence="3 4" key="1">
    <citation type="submission" date="2023-11" db="EMBL/GenBank/DDBJ databases">
        <title>Paucibacter sp. nov., isolated from fresh soil in Korea.</title>
        <authorList>
            <person name="Le N.T.T."/>
        </authorList>
    </citation>
    <scope>NUCLEOTIDE SEQUENCE [LARGE SCALE GENOMIC DNA]</scope>
    <source>
        <strain evidence="3 4">R3-3</strain>
    </source>
</reference>
<organism evidence="3 4">
    <name type="scientific">Roseateles agri</name>
    <dbReference type="NCBI Taxonomy" id="3098619"/>
    <lineage>
        <taxon>Bacteria</taxon>
        <taxon>Pseudomonadati</taxon>
        <taxon>Pseudomonadota</taxon>
        <taxon>Betaproteobacteria</taxon>
        <taxon>Burkholderiales</taxon>
        <taxon>Sphaerotilaceae</taxon>
        <taxon>Roseateles</taxon>
    </lineage>
</organism>
<dbReference type="EMBL" id="JAXCLA010000005">
    <property type="protein sequence ID" value="MDY0745995.1"/>
    <property type="molecule type" value="Genomic_DNA"/>
</dbReference>
<evidence type="ECO:0000256" key="2">
    <source>
        <dbReference type="SAM" id="SignalP"/>
    </source>
</evidence>
<comment type="caution">
    <text evidence="3">The sequence shown here is derived from an EMBL/GenBank/DDBJ whole genome shotgun (WGS) entry which is preliminary data.</text>
</comment>
<dbReference type="SUPFAM" id="SSF56954">
    <property type="entry name" value="Outer membrane efflux proteins (OEP)"/>
    <property type="match status" value="1"/>
</dbReference>
<keyword evidence="4" id="KW-1185">Reference proteome</keyword>
<dbReference type="InterPro" id="IPR010131">
    <property type="entry name" value="MdtP/NodT-like"/>
</dbReference>
<dbReference type="PROSITE" id="PS51257">
    <property type="entry name" value="PROKAR_LIPOPROTEIN"/>
    <property type="match status" value="1"/>
</dbReference>
<accession>A0ABU5DJW1</accession>
<dbReference type="InterPro" id="IPR003423">
    <property type="entry name" value="OMP_efflux"/>
</dbReference>
<protein>
    <submittedName>
        <fullName evidence="3">TolC family protein</fullName>
    </submittedName>
</protein>